<dbReference type="EMBL" id="JACJTB010000066">
    <property type="protein sequence ID" value="MBD2598293.1"/>
    <property type="molecule type" value="Genomic_DNA"/>
</dbReference>
<dbReference type="RefSeq" id="WP_190970969.1">
    <property type="nucleotide sequence ID" value="NZ_JACJTB010000066.1"/>
</dbReference>
<evidence type="ECO:0000313" key="1">
    <source>
        <dbReference type="EMBL" id="MBD2598293.1"/>
    </source>
</evidence>
<evidence type="ECO:0000313" key="2">
    <source>
        <dbReference type="Proteomes" id="UP000603457"/>
    </source>
</evidence>
<reference evidence="1 2" key="1">
    <citation type="journal article" date="2020" name="ISME J.">
        <title>Comparative genomics reveals insights into cyanobacterial evolution and habitat adaptation.</title>
        <authorList>
            <person name="Chen M.Y."/>
            <person name="Teng W.K."/>
            <person name="Zhao L."/>
            <person name="Hu C.X."/>
            <person name="Zhou Y.K."/>
            <person name="Han B.P."/>
            <person name="Song L.R."/>
            <person name="Shu W.S."/>
        </authorList>
    </citation>
    <scope>NUCLEOTIDE SEQUENCE [LARGE SCALE GENOMIC DNA]</scope>
    <source>
        <strain evidence="1 2">FACHB-130</strain>
    </source>
</reference>
<keyword evidence="2" id="KW-1185">Reference proteome</keyword>
<dbReference type="Proteomes" id="UP000603457">
    <property type="component" value="Unassembled WGS sequence"/>
</dbReference>
<protein>
    <submittedName>
        <fullName evidence="1">Uncharacterized protein</fullName>
    </submittedName>
</protein>
<accession>A0ABR8G4T7</accession>
<gene>
    <name evidence="1" type="ORF">H6G74_28790</name>
</gene>
<sequence length="172" mass="18820">MPKYSVNEVLDIIKNLTNEEKLELQNSLPNILDIIGTAAKAVESHSQNIGNISIGNSNSGIEFNQLQTDRGSSVNQNKTQAIFQNLDAQEALKLLSKLKQDINTSNVLDPIAKKTLGVPIQTIEEELKKPKPDKNLVEQSIEFLKKNLTGIAELAEPVLKLAPLAAKVWAGI</sequence>
<name>A0ABR8G4T7_9NOSO</name>
<proteinExistence type="predicted"/>
<comment type="caution">
    <text evidence="1">The sequence shown here is derived from an EMBL/GenBank/DDBJ whole genome shotgun (WGS) entry which is preliminary data.</text>
</comment>
<organism evidence="1 2">
    <name type="scientific">Nostoc spongiaeforme FACHB-130</name>
    <dbReference type="NCBI Taxonomy" id="1357510"/>
    <lineage>
        <taxon>Bacteria</taxon>
        <taxon>Bacillati</taxon>
        <taxon>Cyanobacteriota</taxon>
        <taxon>Cyanophyceae</taxon>
        <taxon>Nostocales</taxon>
        <taxon>Nostocaceae</taxon>
        <taxon>Nostoc</taxon>
    </lineage>
</organism>